<protein>
    <submittedName>
        <fullName evidence="1">Replication protein B</fullName>
    </submittedName>
</protein>
<reference evidence="1" key="2">
    <citation type="journal article" date="2014" name="ISME J.">
        <title>Microbial stratification in low pH oxic and suboxic macroscopic growths along an acid mine drainage.</title>
        <authorList>
            <person name="Mendez-Garcia C."/>
            <person name="Mesa V."/>
            <person name="Sprenger R.R."/>
            <person name="Richter M."/>
            <person name="Diez M.S."/>
            <person name="Solano J."/>
            <person name="Bargiela R."/>
            <person name="Golyshina O.V."/>
            <person name="Manteca A."/>
            <person name="Ramos J.L."/>
            <person name="Gallego J.R."/>
            <person name="Llorente I."/>
            <person name="Martins Dos Santos V.A."/>
            <person name="Jensen O.N."/>
            <person name="Pelaez A.I."/>
            <person name="Sanchez J."/>
            <person name="Ferrer M."/>
        </authorList>
    </citation>
    <scope>NUCLEOTIDE SEQUENCE</scope>
</reference>
<accession>T1AM26</accession>
<proteinExistence type="predicted"/>
<evidence type="ECO:0000313" key="1">
    <source>
        <dbReference type="EMBL" id="EQD41799.1"/>
    </source>
</evidence>
<name>T1AM26_9ZZZZ</name>
<comment type="caution">
    <text evidence="1">The sequence shown here is derived from an EMBL/GenBank/DDBJ whole genome shotgun (WGS) entry which is preliminary data.</text>
</comment>
<dbReference type="AlphaFoldDB" id="T1AM26"/>
<organism evidence="1">
    <name type="scientific">mine drainage metagenome</name>
    <dbReference type="NCBI Taxonomy" id="410659"/>
    <lineage>
        <taxon>unclassified sequences</taxon>
        <taxon>metagenomes</taxon>
        <taxon>ecological metagenomes</taxon>
    </lineage>
</organism>
<dbReference type="Gene3D" id="1.10.10.2830">
    <property type="match status" value="1"/>
</dbReference>
<gene>
    <name evidence="1" type="ORF">B1A_16091</name>
</gene>
<dbReference type="EMBL" id="AUZX01011832">
    <property type="protein sequence ID" value="EQD41799.1"/>
    <property type="molecule type" value="Genomic_DNA"/>
</dbReference>
<sequence length="150" mass="16355">VEATGLSKQSVSSYLQTAGLPQPILDAFGDPRVIAVRWVYMLTPALKSNEAAVIAVARKLTKRTDRLAPEMVLRQLVDAASSPKPKGTGSQSETVKIDGRTAFAYSLRKERIAIRFGKHVDPDTAKELSEEIKDLLTKRLQPKLGRGGAK</sequence>
<feature type="non-terminal residue" evidence="1">
    <location>
        <position position="1"/>
    </location>
</feature>
<reference evidence="1" key="1">
    <citation type="submission" date="2013-08" db="EMBL/GenBank/DDBJ databases">
        <authorList>
            <person name="Mendez C."/>
            <person name="Richter M."/>
            <person name="Ferrer M."/>
            <person name="Sanchez J."/>
        </authorList>
    </citation>
    <scope>NUCLEOTIDE SEQUENCE</scope>
</reference>